<protein>
    <submittedName>
        <fullName evidence="2">7948_t:CDS:1</fullName>
    </submittedName>
</protein>
<reference evidence="2" key="1">
    <citation type="submission" date="2021-06" db="EMBL/GenBank/DDBJ databases">
        <authorList>
            <person name="Kallberg Y."/>
            <person name="Tangrot J."/>
            <person name="Rosling A."/>
        </authorList>
    </citation>
    <scope>NUCLEOTIDE SEQUENCE</scope>
    <source>
        <strain evidence="2">CL551</strain>
    </source>
</reference>
<comment type="caution">
    <text evidence="2">The sequence shown here is derived from an EMBL/GenBank/DDBJ whole genome shotgun (WGS) entry which is preliminary data.</text>
</comment>
<feature type="non-terminal residue" evidence="2">
    <location>
        <position position="1"/>
    </location>
</feature>
<dbReference type="AlphaFoldDB" id="A0A9N9HP57"/>
<accession>A0A9N9HP57</accession>
<evidence type="ECO:0000256" key="1">
    <source>
        <dbReference type="SAM" id="MobiDB-lite"/>
    </source>
</evidence>
<proteinExistence type="predicted"/>
<dbReference type="Proteomes" id="UP000789342">
    <property type="component" value="Unassembled WGS sequence"/>
</dbReference>
<sequence>IEGNDQGDKKDRLGDSITPNNSSSTNNYETSKFKSIKRTFSWLINMIMDLRNVVTHKFKQSELEEIIGKSPTKTDYKNFYV</sequence>
<organism evidence="2 3">
    <name type="scientific">Acaulospora morrowiae</name>
    <dbReference type="NCBI Taxonomy" id="94023"/>
    <lineage>
        <taxon>Eukaryota</taxon>
        <taxon>Fungi</taxon>
        <taxon>Fungi incertae sedis</taxon>
        <taxon>Mucoromycota</taxon>
        <taxon>Glomeromycotina</taxon>
        <taxon>Glomeromycetes</taxon>
        <taxon>Diversisporales</taxon>
        <taxon>Acaulosporaceae</taxon>
        <taxon>Acaulospora</taxon>
    </lineage>
</organism>
<dbReference type="EMBL" id="CAJVPV010016622">
    <property type="protein sequence ID" value="CAG8698967.1"/>
    <property type="molecule type" value="Genomic_DNA"/>
</dbReference>
<gene>
    <name evidence="2" type="ORF">AMORRO_LOCUS12008</name>
</gene>
<name>A0A9N9HP57_9GLOM</name>
<feature type="compositionally biased region" description="Basic and acidic residues" evidence="1">
    <location>
        <begin position="1"/>
        <end position="14"/>
    </location>
</feature>
<feature type="compositionally biased region" description="Low complexity" evidence="1">
    <location>
        <begin position="16"/>
        <end position="30"/>
    </location>
</feature>
<feature type="region of interest" description="Disordered" evidence="1">
    <location>
        <begin position="1"/>
        <end position="30"/>
    </location>
</feature>
<evidence type="ECO:0000313" key="2">
    <source>
        <dbReference type="EMBL" id="CAG8698967.1"/>
    </source>
</evidence>
<evidence type="ECO:0000313" key="3">
    <source>
        <dbReference type="Proteomes" id="UP000789342"/>
    </source>
</evidence>
<keyword evidence="3" id="KW-1185">Reference proteome</keyword>